<dbReference type="GO" id="GO:0071011">
    <property type="term" value="C:precatalytic spliceosome"/>
    <property type="evidence" value="ECO:0007669"/>
    <property type="project" value="TreeGrafter"/>
</dbReference>
<evidence type="ECO:0000256" key="1">
    <source>
        <dbReference type="ARBA" id="ARBA00003632"/>
    </source>
</evidence>
<accession>A0A3N4LN86</accession>
<evidence type="ECO:0000256" key="2">
    <source>
        <dbReference type="ARBA" id="ARBA00004123"/>
    </source>
</evidence>
<organism evidence="9 10">
    <name type="scientific">Terfezia boudieri ATCC MYA-4762</name>
    <dbReference type="NCBI Taxonomy" id="1051890"/>
    <lineage>
        <taxon>Eukaryota</taxon>
        <taxon>Fungi</taxon>
        <taxon>Dikarya</taxon>
        <taxon>Ascomycota</taxon>
        <taxon>Pezizomycotina</taxon>
        <taxon>Pezizomycetes</taxon>
        <taxon>Pezizales</taxon>
        <taxon>Pezizaceae</taxon>
        <taxon>Terfezia</taxon>
    </lineage>
</organism>
<dbReference type="Proteomes" id="UP000267821">
    <property type="component" value="Unassembled WGS sequence"/>
</dbReference>
<reference evidence="9 10" key="1">
    <citation type="journal article" date="2018" name="Nat. Ecol. Evol.">
        <title>Pezizomycetes genomes reveal the molecular basis of ectomycorrhizal truffle lifestyle.</title>
        <authorList>
            <person name="Murat C."/>
            <person name="Payen T."/>
            <person name="Noel B."/>
            <person name="Kuo A."/>
            <person name="Morin E."/>
            <person name="Chen J."/>
            <person name="Kohler A."/>
            <person name="Krizsan K."/>
            <person name="Balestrini R."/>
            <person name="Da Silva C."/>
            <person name="Montanini B."/>
            <person name="Hainaut M."/>
            <person name="Levati E."/>
            <person name="Barry K.W."/>
            <person name="Belfiori B."/>
            <person name="Cichocki N."/>
            <person name="Clum A."/>
            <person name="Dockter R.B."/>
            <person name="Fauchery L."/>
            <person name="Guy J."/>
            <person name="Iotti M."/>
            <person name="Le Tacon F."/>
            <person name="Lindquist E.A."/>
            <person name="Lipzen A."/>
            <person name="Malagnac F."/>
            <person name="Mello A."/>
            <person name="Molinier V."/>
            <person name="Miyauchi S."/>
            <person name="Poulain J."/>
            <person name="Riccioni C."/>
            <person name="Rubini A."/>
            <person name="Sitrit Y."/>
            <person name="Splivallo R."/>
            <person name="Traeger S."/>
            <person name="Wang M."/>
            <person name="Zifcakova L."/>
            <person name="Wipf D."/>
            <person name="Zambonelli A."/>
            <person name="Paolocci F."/>
            <person name="Nowrousian M."/>
            <person name="Ottonello S."/>
            <person name="Baldrian P."/>
            <person name="Spatafora J.W."/>
            <person name="Henrissat B."/>
            <person name="Nagy L.G."/>
            <person name="Aury J.M."/>
            <person name="Wincker P."/>
            <person name="Grigoriev I.V."/>
            <person name="Bonfante P."/>
            <person name="Martin F.M."/>
        </authorList>
    </citation>
    <scope>NUCLEOTIDE SEQUENCE [LARGE SCALE GENOMIC DNA]</scope>
    <source>
        <strain evidence="9 10">ATCC MYA-4762</strain>
    </source>
</reference>
<dbReference type="PANTHER" id="PTHR31077">
    <property type="entry name" value="U4/U6.U5 SMALL NUCLEAR RIBONUCLEOPROTEIN 27 KDA PROTEIN"/>
    <property type="match status" value="1"/>
</dbReference>
<comment type="function">
    <text evidence="1">May play a role in mRNA splicing.</text>
</comment>
<dbReference type="InParanoid" id="A0A3N4LN86"/>
<evidence type="ECO:0000256" key="7">
    <source>
        <dbReference type="ARBA" id="ARBA00023242"/>
    </source>
</evidence>
<gene>
    <name evidence="9" type="ORF">L211DRAFT_773718</name>
</gene>
<dbReference type="OrthoDB" id="21368at2759"/>
<feature type="domain" description="U4/U6.U5 small nuclear ribonucleoprotein 27kDa protein" evidence="8">
    <location>
        <begin position="3"/>
        <end position="57"/>
    </location>
</feature>
<evidence type="ECO:0000259" key="8">
    <source>
        <dbReference type="Pfam" id="PF08648"/>
    </source>
</evidence>
<protein>
    <submittedName>
        <fullName evidence="9">DUF1777-domain-containing protein</fullName>
    </submittedName>
</protein>
<proteinExistence type="inferred from homology"/>
<evidence type="ECO:0000256" key="3">
    <source>
        <dbReference type="ARBA" id="ARBA00008218"/>
    </source>
</evidence>
<evidence type="ECO:0000313" key="9">
    <source>
        <dbReference type="EMBL" id="RPB22141.1"/>
    </source>
</evidence>
<dbReference type="InterPro" id="IPR013957">
    <property type="entry name" value="SNRNP27"/>
</dbReference>
<evidence type="ECO:0000256" key="5">
    <source>
        <dbReference type="ARBA" id="ARBA00022664"/>
    </source>
</evidence>
<evidence type="ECO:0000313" key="10">
    <source>
        <dbReference type="Proteomes" id="UP000267821"/>
    </source>
</evidence>
<dbReference type="Pfam" id="PF08648">
    <property type="entry name" value="SNRNP27"/>
    <property type="match status" value="1"/>
</dbReference>
<dbReference type="STRING" id="1051890.A0A3N4LN86"/>
<name>A0A3N4LN86_9PEZI</name>
<evidence type="ECO:0000256" key="6">
    <source>
        <dbReference type="ARBA" id="ARBA00023187"/>
    </source>
</evidence>
<dbReference type="GO" id="GO:0006397">
    <property type="term" value="P:mRNA processing"/>
    <property type="evidence" value="ECO:0007669"/>
    <property type="project" value="UniProtKB-KW"/>
</dbReference>
<feature type="non-terminal residue" evidence="9">
    <location>
        <position position="58"/>
    </location>
</feature>
<keyword evidence="7" id="KW-0539">Nucleus</keyword>
<dbReference type="PANTHER" id="PTHR31077:SF1">
    <property type="entry name" value="U4_U6.U5 SMALL NUCLEAR RIBONUCLEOPROTEIN 27 KDA PROTEIN"/>
    <property type="match status" value="1"/>
</dbReference>
<keyword evidence="6" id="KW-0508">mRNA splicing</keyword>
<evidence type="ECO:0000256" key="4">
    <source>
        <dbReference type="ARBA" id="ARBA00011825"/>
    </source>
</evidence>
<comment type="subcellular location">
    <subcellularLocation>
        <location evidence="2">Nucleus</location>
    </subcellularLocation>
</comment>
<comment type="subunit">
    <text evidence="4">Part of a tri-snRNP complex.</text>
</comment>
<dbReference type="AlphaFoldDB" id="A0A3N4LN86"/>
<sequence length="58" mass="6351">DDDAEAAMATMLGFNGFGTTKQKKVKGNDVYAVSKDKQATYRQYMNRVGGFNRALSPS</sequence>
<dbReference type="GO" id="GO:0008380">
    <property type="term" value="P:RNA splicing"/>
    <property type="evidence" value="ECO:0007669"/>
    <property type="project" value="UniProtKB-KW"/>
</dbReference>
<dbReference type="EMBL" id="ML121554">
    <property type="protein sequence ID" value="RPB22141.1"/>
    <property type="molecule type" value="Genomic_DNA"/>
</dbReference>
<comment type="similarity">
    <text evidence="3">Belongs to the SNUT3 family.</text>
</comment>
<keyword evidence="10" id="KW-1185">Reference proteome</keyword>
<keyword evidence="5" id="KW-0507">mRNA processing</keyword>
<feature type="non-terminal residue" evidence="9">
    <location>
        <position position="1"/>
    </location>
</feature>